<evidence type="ECO:0000313" key="5">
    <source>
        <dbReference type="Proteomes" id="UP000663866"/>
    </source>
</evidence>
<dbReference type="Proteomes" id="UP000663887">
    <property type="component" value="Unassembled WGS sequence"/>
</dbReference>
<dbReference type="Proteomes" id="UP000663866">
    <property type="component" value="Unassembled WGS sequence"/>
</dbReference>
<dbReference type="EMBL" id="CAJOBF010000097">
    <property type="protein sequence ID" value="CAF3745868.1"/>
    <property type="molecule type" value="Genomic_DNA"/>
</dbReference>
<evidence type="ECO:0000313" key="2">
    <source>
        <dbReference type="EMBL" id="CAF3745868.1"/>
    </source>
</evidence>
<protein>
    <submittedName>
        <fullName evidence="2">Uncharacterized protein</fullName>
    </submittedName>
</protein>
<keyword evidence="5" id="KW-1185">Reference proteome</keyword>
<organism evidence="2 4">
    <name type="scientific">Rotaria magnacalcarata</name>
    <dbReference type="NCBI Taxonomy" id="392030"/>
    <lineage>
        <taxon>Eukaryota</taxon>
        <taxon>Metazoa</taxon>
        <taxon>Spiralia</taxon>
        <taxon>Gnathifera</taxon>
        <taxon>Rotifera</taxon>
        <taxon>Eurotatoria</taxon>
        <taxon>Bdelloidea</taxon>
        <taxon>Philodinida</taxon>
        <taxon>Philodinidae</taxon>
        <taxon>Rotaria</taxon>
    </lineage>
</organism>
<evidence type="ECO:0000313" key="3">
    <source>
        <dbReference type="EMBL" id="CAF3752178.1"/>
    </source>
</evidence>
<dbReference type="AlphaFoldDB" id="A0A818Y0K8"/>
<proteinExistence type="predicted"/>
<gene>
    <name evidence="3" type="ORF">OVN521_LOCUS1197</name>
    <name evidence="2" type="ORF">UXM345_LOCUS1712</name>
    <name evidence="1" type="ORF">XDN619_LOCUS32791</name>
</gene>
<accession>A0A818Y0K8</accession>
<reference evidence="2" key="1">
    <citation type="submission" date="2021-02" db="EMBL/GenBank/DDBJ databases">
        <authorList>
            <person name="Nowell W R."/>
        </authorList>
    </citation>
    <scope>NUCLEOTIDE SEQUENCE</scope>
</reference>
<evidence type="ECO:0000313" key="1">
    <source>
        <dbReference type="EMBL" id="CAF2201159.1"/>
    </source>
</evidence>
<dbReference type="Proteomes" id="UP000663842">
    <property type="component" value="Unassembled WGS sequence"/>
</dbReference>
<comment type="caution">
    <text evidence="2">The sequence shown here is derived from an EMBL/GenBank/DDBJ whole genome shotgun (WGS) entry which is preliminary data.</text>
</comment>
<name>A0A818Y0K8_9BILA</name>
<sequence length="434" mass="50647">MHKTNELNIICTISEHLRTFAHRVSVVDEAFIIANINSLTPIIENTRKTLQDVERDRNLFGRLLMKGDEYRRQFREISSHLHELSALFQRSVSAVTKIIVPDHEFFNFRRKFAIILENALCFYDFSITENVPHSTVTMIIEGFNSWTFSFYMKINDEQIMLTALTERRKRFQKSWQAASTTEELINGSSLAPINSRDLLPPMSNELPAATTTTTPVDFSEFSFMSHADICGMALTKSVTYITTKFEINVVSLEEKKYIVKYGTHGYGPNKFNPIYISYLFIVPNDATSLYIVDCAQYFVHQYKIDDTGLCFEYVRKYVVIANVLRRHNLVSCIILNGNLFVSDDTNNCLNIFPLKGECQSLYLVDRLPTSFSPVDYYVLMINIYMLLIVHRKTLAYWCFDEEYEIVDWFRNSLLNENLSYGYRFSYQRIIHFNK</sequence>
<evidence type="ECO:0000313" key="4">
    <source>
        <dbReference type="Proteomes" id="UP000663842"/>
    </source>
</evidence>
<dbReference type="EMBL" id="CAJNRG010016481">
    <property type="protein sequence ID" value="CAF2201159.1"/>
    <property type="molecule type" value="Genomic_DNA"/>
</dbReference>
<dbReference type="EMBL" id="CAJOBG010000077">
    <property type="protein sequence ID" value="CAF3752178.1"/>
    <property type="molecule type" value="Genomic_DNA"/>
</dbReference>